<evidence type="ECO:0000256" key="5">
    <source>
        <dbReference type="ARBA" id="ARBA00022927"/>
    </source>
</evidence>
<keyword evidence="11" id="KW-1185">Reference proteome</keyword>
<dbReference type="InterPro" id="IPR011012">
    <property type="entry name" value="Longin-like_dom_sf"/>
</dbReference>
<dbReference type="CDD" id="cd14837">
    <property type="entry name" value="AP3_Mu_N"/>
    <property type="match status" value="1"/>
</dbReference>
<evidence type="ECO:0000313" key="11">
    <source>
        <dbReference type="Proteomes" id="UP000241546"/>
    </source>
</evidence>
<organism evidence="10 11">
    <name type="scientific">Trichoderma citrinoviride</name>
    <dbReference type="NCBI Taxonomy" id="58853"/>
    <lineage>
        <taxon>Eukaryota</taxon>
        <taxon>Fungi</taxon>
        <taxon>Dikarya</taxon>
        <taxon>Ascomycota</taxon>
        <taxon>Pezizomycotina</taxon>
        <taxon>Sordariomycetes</taxon>
        <taxon>Hypocreomycetidae</taxon>
        <taxon>Hypocreales</taxon>
        <taxon>Hypocreaceae</taxon>
        <taxon>Trichoderma</taxon>
    </lineage>
</organism>
<accession>A0A2T4BFH4</accession>
<dbReference type="Gene3D" id="3.30.70.250">
    <property type="entry name" value="Malonyl-CoA ACP transacylase, ACP-binding"/>
    <property type="match status" value="1"/>
</dbReference>
<keyword evidence="7" id="KW-0012">Acyltransferase</keyword>
<dbReference type="InterPro" id="IPR036168">
    <property type="entry name" value="AP2_Mu_C_sf"/>
</dbReference>
<dbReference type="SUPFAM" id="SSF49447">
    <property type="entry name" value="Second domain of Mu2 adaptin subunit (ap50) of ap2 adaptor"/>
    <property type="match status" value="1"/>
</dbReference>
<keyword evidence="4" id="KW-0808">Transferase</keyword>
<dbReference type="InterPro" id="IPR001227">
    <property type="entry name" value="Ac_transferase_dom_sf"/>
</dbReference>
<dbReference type="GO" id="GO:0012505">
    <property type="term" value="C:endomembrane system"/>
    <property type="evidence" value="ECO:0007669"/>
    <property type="project" value="UniProtKB-SubCell"/>
</dbReference>
<dbReference type="InterPro" id="IPR016036">
    <property type="entry name" value="Malonyl_transacylase_ACP-bd"/>
</dbReference>
<evidence type="ECO:0000313" key="10">
    <source>
        <dbReference type="EMBL" id="PTB68055.1"/>
    </source>
</evidence>
<dbReference type="InterPro" id="IPR050858">
    <property type="entry name" value="Mal-CoA-ACP_Trans/PKS_FabD"/>
</dbReference>
<dbReference type="GO" id="GO:0005739">
    <property type="term" value="C:mitochondrion"/>
    <property type="evidence" value="ECO:0007669"/>
    <property type="project" value="TreeGrafter"/>
</dbReference>
<evidence type="ECO:0000256" key="8">
    <source>
        <dbReference type="ARBA" id="ARBA00048462"/>
    </source>
</evidence>
<evidence type="ECO:0000259" key="9">
    <source>
        <dbReference type="PROSITE" id="PS51072"/>
    </source>
</evidence>
<protein>
    <recommendedName>
        <fullName evidence="2">[acyl-carrier-protein] S-malonyltransferase</fullName>
        <ecNumber evidence="2">2.3.1.39</ecNumber>
    </recommendedName>
</protein>
<comment type="catalytic activity">
    <reaction evidence="8">
        <text>holo-[ACP] + malonyl-CoA = malonyl-[ACP] + CoA</text>
        <dbReference type="Rhea" id="RHEA:41792"/>
        <dbReference type="Rhea" id="RHEA-COMP:9623"/>
        <dbReference type="Rhea" id="RHEA-COMP:9685"/>
        <dbReference type="ChEBI" id="CHEBI:57287"/>
        <dbReference type="ChEBI" id="CHEBI:57384"/>
        <dbReference type="ChEBI" id="CHEBI:64479"/>
        <dbReference type="ChEBI" id="CHEBI:78449"/>
        <dbReference type="EC" id="2.3.1.39"/>
    </reaction>
</comment>
<dbReference type="GO" id="GO:0004314">
    <property type="term" value="F:[acyl-carrier-protein] S-malonyltransferase activity"/>
    <property type="evidence" value="ECO:0007669"/>
    <property type="project" value="UniProtKB-EC"/>
</dbReference>
<comment type="subcellular location">
    <subcellularLocation>
        <location evidence="1">Endomembrane system</location>
    </subcellularLocation>
</comment>
<dbReference type="GO" id="GO:0006633">
    <property type="term" value="P:fatty acid biosynthetic process"/>
    <property type="evidence" value="ECO:0007669"/>
    <property type="project" value="TreeGrafter"/>
</dbReference>
<keyword evidence="6" id="KW-0472">Membrane</keyword>
<dbReference type="PANTHER" id="PTHR42681">
    <property type="entry name" value="MALONYL-COA-ACYL CARRIER PROTEIN TRANSACYLASE, MITOCHONDRIAL"/>
    <property type="match status" value="1"/>
</dbReference>
<dbReference type="OrthoDB" id="870at2759"/>
<dbReference type="AlphaFoldDB" id="A0A2T4BFH4"/>
<dbReference type="SUPFAM" id="SSF55048">
    <property type="entry name" value="Probable ACP-binding domain of malonyl-CoA ACP transacylase"/>
    <property type="match status" value="1"/>
</dbReference>
<dbReference type="PROSITE" id="PS51072">
    <property type="entry name" value="MHD"/>
    <property type="match status" value="1"/>
</dbReference>
<dbReference type="InterPro" id="IPR028565">
    <property type="entry name" value="MHD"/>
</dbReference>
<dbReference type="EC" id="2.3.1.39" evidence="2"/>
<evidence type="ECO:0000256" key="4">
    <source>
        <dbReference type="ARBA" id="ARBA00022679"/>
    </source>
</evidence>
<dbReference type="Proteomes" id="UP000241546">
    <property type="component" value="Unassembled WGS sequence"/>
</dbReference>
<dbReference type="FunFam" id="3.30.70.250:FF:000006">
    <property type="entry name" value="Malonyl CoA-acyl carrier protein transacylase"/>
    <property type="match status" value="1"/>
</dbReference>
<dbReference type="SUPFAM" id="SSF64356">
    <property type="entry name" value="SNARE-like"/>
    <property type="match status" value="1"/>
</dbReference>
<reference evidence="11" key="1">
    <citation type="submission" date="2016-07" db="EMBL/GenBank/DDBJ databases">
        <title>Multiple horizontal gene transfer events from other fungi enriched the ability of initially mycotrophic Trichoderma (Ascomycota) to feed on dead plant biomass.</title>
        <authorList>
            <consortium name="DOE Joint Genome Institute"/>
            <person name="Atanasova L."/>
            <person name="Chenthamara K."/>
            <person name="Zhang J."/>
            <person name="Grujic M."/>
            <person name="Henrissat B."/>
            <person name="Kuo A."/>
            <person name="Aerts A."/>
            <person name="Salamov A."/>
            <person name="Lipzen A."/>
            <person name="Labutti K."/>
            <person name="Barry K."/>
            <person name="Miao Y."/>
            <person name="Rahimi M.J."/>
            <person name="Shen Q."/>
            <person name="Grigoriev I.V."/>
            <person name="Kubicek C.P."/>
            <person name="Druzhinina I.S."/>
        </authorList>
    </citation>
    <scope>NUCLEOTIDE SEQUENCE [LARGE SCALE GENOMIC DNA]</scope>
    <source>
        <strain evidence="11">TUCIM 6016</strain>
    </source>
</reference>
<gene>
    <name evidence="10" type="ORF">BBK36DRAFT_1114142</name>
</gene>
<dbReference type="GeneID" id="36598111"/>
<dbReference type="InterPro" id="IPR018240">
    <property type="entry name" value="Clathrin_mu_CS"/>
</dbReference>
<evidence type="ECO:0000256" key="6">
    <source>
        <dbReference type="ARBA" id="ARBA00023136"/>
    </source>
</evidence>
<dbReference type="InterPro" id="IPR014043">
    <property type="entry name" value="Acyl_transferase_dom"/>
</dbReference>
<dbReference type="RefSeq" id="XP_024751375.1">
    <property type="nucleotide sequence ID" value="XM_024889993.1"/>
</dbReference>
<dbReference type="PROSITE" id="PS00991">
    <property type="entry name" value="CLAT_ADAPTOR_M_2"/>
    <property type="match status" value="1"/>
</dbReference>
<dbReference type="Pfam" id="PF00698">
    <property type="entry name" value="Acyl_transf_1"/>
    <property type="match status" value="1"/>
</dbReference>
<evidence type="ECO:0000256" key="1">
    <source>
        <dbReference type="ARBA" id="ARBA00004308"/>
    </source>
</evidence>
<keyword evidence="3" id="KW-0813">Transport</keyword>
<evidence type="ECO:0000256" key="7">
    <source>
        <dbReference type="ARBA" id="ARBA00023315"/>
    </source>
</evidence>
<name>A0A2T4BFH4_9HYPO</name>
<dbReference type="Gene3D" id="3.40.366.10">
    <property type="entry name" value="Malonyl-Coenzyme A Acyl Carrier Protein, domain 2"/>
    <property type="match status" value="1"/>
</dbReference>
<dbReference type="Pfam" id="PF00928">
    <property type="entry name" value="Adap_comp_sub"/>
    <property type="match status" value="1"/>
</dbReference>
<evidence type="ECO:0000256" key="3">
    <source>
        <dbReference type="ARBA" id="ARBA00022448"/>
    </source>
</evidence>
<dbReference type="EMBL" id="KZ680210">
    <property type="protein sequence ID" value="PTB68055.1"/>
    <property type="molecule type" value="Genomic_DNA"/>
</dbReference>
<dbReference type="SUPFAM" id="SSF52151">
    <property type="entry name" value="FabD/lysophospholipase-like"/>
    <property type="match status" value="1"/>
</dbReference>
<feature type="domain" description="MHD" evidence="9">
    <location>
        <begin position="187"/>
        <end position="492"/>
    </location>
</feature>
<dbReference type="Gene3D" id="3.30.450.60">
    <property type="match status" value="1"/>
</dbReference>
<evidence type="ECO:0000256" key="2">
    <source>
        <dbReference type="ARBA" id="ARBA00013258"/>
    </source>
</evidence>
<proteinExistence type="predicted"/>
<dbReference type="GO" id="GO:0030131">
    <property type="term" value="C:clathrin adaptor complex"/>
    <property type="evidence" value="ECO:0007669"/>
    <property type="project" value="InterPro"/>
</dbReference>
<dbReference type="PANTHER" id="PTHR42681:SF1">
    <property type="entry name" value="MALONYL-COA-ACYL CARRIER PROTEIN TRANSACYLASE, MITOCHONDRIAL"/>
    <property type="match status" value="1"/>
</dbReference>
<dbReference type="Gene3D" id="2.60.40.1170">
    <property type="entry name" value="Mu homology domain, subdomain B"/>
    <property type="match status" value="1"/>
</dbReference>
<sequence>MNGVIEALHIYDDNRNPILSHTYTGRPLSASHLLALYLEHPFPRPSLIYLPNANPPTLVFSLTHSNLLFLATSSTEIEPLLVLEFLHRIVDAFEDFVGAPLLAVKLESNYDVIAQLLTEMCDAGTVSTTEPNALREVVEMEGWVDKLLGSINLPGKSPLNTSPAAPSLIASNTPALPWRRANVRHTSNELYADVVETLSVTLAPSGRPLAAFANGTIAFTSKVSGVPDVLVTLGSPSGKHNIGGIMELPVFHPCVRLARWNERPGELSFIPPDGRFILAGYEVDLLPYTSGKSGSVSSNNLKLPVSLEVKTGLGPVGSEFEVRLQTNKIFGTPNSSSAVSQLGRAGVPGRLGSPHPGSPSSPLLDDLIVTIPLPEDVRNLSDIRPSRGDASFNRAEGRLEWHIPAKEMSGPTSHFGLRCTVVGSLADDEEEEFDPTGFGFGTDYSYNEPYQNTAAATSGKEKVGVDEEQDPKKVAQNKILMPSSAAVSFSVKGWLASGLKIESIVLDARKSRGLSEGVKPYKGVKYLTVSKGGVEILVACTPRASCPSASLLLHPRISSPSSSLTPLSHSILNIPHADSGSAKRDIELRSGGISVAPTIGRRKAMKRFAGPVLRRRRGARVGRDASELTRALRCCAPAASFGASAACPVRWSSSRPGRPRTAIFFPGQGVQKVGMLSPWLEAFPATASQIIQEIDHVAGFKISDVIQDGPSKVLTQTTMAQPAIMATSIFILRILEREFNFRVADHFDFTLGHSLGEFTALVAGGYIAFEDSYYLVQRRAAAMSEATKKAIQEYGGEYGMVAVITEPEYMQPLIKAIRDFVGHSSDGSKSESSQDVPPIEQVLIANINSKNQIVLSGNMERIKMLIAHVRQFLGHDPRAVRLHSDSPFHSPIMKPAVTVMKNLLAKKSRIPGREDEDMVTFPGLMPCISNVSARPFESKEQLKDLLARGCLETVRWWASIKYLDQEEKVRRWVGIGPGKVGRNLVGKEVGMRGKDLVKGGGVWAITDPSEVEEVLRGLEETANIVDDEDE</sequence>
<dbReference type="GO" id="GO:0016192">
    <property type="term" value="P:vesicle-mediated transport"/>
    <property type="evidence" value="ECO:0007669"/>
    <property type="project" value="InterPro"/>
</dbReference>
<dbReference type="InterPro" id="IPR016035">
    <property type="entry name" value="Acyl_Trfase/lysoPLipase"/>
</dbReference>
<dbReference type="GO" id="GO:0006886">
    <property type="term" value="P:intracellular protein transport"/>
    <property type="evidence" value="ECO:0007669"/>
    <property type="project" value="InterPro"/>
</dbReference>
<dbReference type="SMART" id="SM00827">
    <property type="entry name" value="PKS_AT"/>
    <property type="match status" value="1"/>
</dbReference>
<keyword evidence="5" id="KW-0653">Protein transport</keyword>